<comment type="caution">
    <text evidence="2">The sequence shown here is derived from an EMBL/GenBank/DDBJ whole genome shotgun (WGS) entry which is preliminary data.</text>
</comment>
<name>A0A553I2U1_9PEZI</name>
<feature type="compositionally biased region" description="Polar residues" evidence="1">
    <location>
        <begin position="39"/>
        <end position="59"/>
    </location>
</feature>
<gene>
    <name evidence="2" type="ORF">FHL15_004675</name>
</gene>
<dbReference type="EMBL" id="VFLP01000022">
    <property type="protein sequence ID" value="TRX94520.1"/>
    <property type="molecule type" value="Genomic_DNA"/>
</dbReference>
<protein>
    <submittedName>
        <fullName evidence="2">Uncharacterized protein</fullName>
    </submittedName>
</protein>
<organism evidence="2 3">
    <name type="scientific">Xylaria flabelliformis</name>
    <dbReference type="NCBI Taxonomy" id="2512241"/>
    <lineage>
        <taxon>Eukaryota</taxon>
        <taxon>Fungi</taxon>
        <taxon>Dikarya</taxon>
        <taxon>Ascomycota</taxon>
        <taxon>Pezizomycotina</taxon>
        <taxon>Sordariomycetes</taxon>
        <taxon>Xylariomycetidae</taxon>
        <taxon>Xylariales</taxon>
        <taxon>Xylariaceae</taxon>
        <taxon>Xylaria</taxon>
    </lineage>
</organism>
<feature type="region of interest" description="Disordered" evidence="1">
    <location>
        <begin position="1"/>
        <end position="59"/>
    </location>
</feature>
<sequence>MHPPCETRRRRRRRRSCPPHLKLCRDPGAQPRGHRMASHPSSRQLNAVHSREGASTQVPQNVPVSRAPVERYLDGLGQYPRSNNEVPCFRSHSRAHRRLLGIGPYWNPPRNPTTDTTAKVAWDKAPKLTDCEWMPTDDPPPPVVVVVAAAATAATATSITPETTPPTAVCEEPEWSFTPPVANKRRRPCPPEAWSWNSNDSVSHPLRHVGRARAKTSSAGNTPRPDNTTALVRYRRPHEYKKPQDFGWPSKQPDIPTMMRYRRLTDGSLPSSLSLSSSSYTSQRGDLEHEFATWDPFWIHGDGVDHE</sequence>
<dbReference type="OrthoDB" id="4719632at2759"/>
<evidence type="ECO:0000313" key="2">
    <source>
        <dbReference type="EMBL" id="TRX94520.1"/>
    </source>
</evidence>
<reference evidence="3" key="1">
    <citation type="submission" date="2019-06" db="EMBL/GenBank/DDBJ databases">
        <title>Draft genome sequence of the griseofulvin-producing fungus Xylaria cubensis strain G536.</title>
        <authorList>
            <person name="Mead M.E."/>
            <person name="Raja H.A."/>
            <person name="Steenwyk J.L."/>
            <person name="Knowles S.L."/>
            <person name="Oberlies N.H."/>
            <person name="Rokas A."/>
        </authorList>
    </citation>
    <scope>NUCLEOTIDE SEQUENCE [LARGE SCALE GENOMIC DNA]</scope>
    <source>
        <strain evidence="3">G536</strain>
    </source>
</reference>
<dbReference type="Proteomes" id="UP000319160">
    <property type="component" value="Unassembled WGS sequence"/>
</dbReference>
<evidence type="ECO:0000256" key="1">
    <source>
        <dbReference type="SAM" id="MobiDB-lite"/>
    </source>
</evidence>
<dbReference type="AlphaFoldDB" id="A0A553I2U1"/>
<proteinExistence type="predicted"/>
<keyword evidence="3" id="KW-1185">Reference proteome</keyword>
<feature type="compositionally biased region" description="Basic residues" evidence="1">
    <location>
        <begin position="8"/>
        <end position="17"/>
    </location>
</feature>
<accession>A0A553I2U1</accession>
<evidence type="ECO:0000313" key="3">
    <source>
        <dbReference type="Proteomes" id="UP000319160"/>
    </source>
</evidence>